<dbReference type="EMBL" id="JACGCI010000012">
    <property type="protein sequence ID" value="KAF6760406.1"/>
    <property type="molecule type" value="Genomic_DNA"/>
</dbReference>
<dbReference type="InterPro" id="IPR000757">
    <property type="entry name" value="Beta-glucanase-like"/>
</dbReference>
<evidence type="ECO:0000256" key="2">
    <source>
        <dbReference type="SAM" id="MobiDB-lite"/>
    </source>
</evidence>
<comment type="caution">
    <text evidence="5">The sequence shown here is derived from an EMBL/GenBank/DDBJ whole genome shotgun (WGS) entry which is preliminary data.</text>
</comment>
<dbReference type="Proteomes" id="UP000521943">
    <property type="component" value="Unassembled WGS sequence"/>
</dbReference>
<dbReference type="PANTHER" id="PTHR10963">
    <property type="entry name" value="GLYCOSYL HYDROLASE-RELATED"/>
    <property type="match status" value="1"/>
</dbReference>
<dbReference type="SUPFAM" id="SSF49899">
    <property type="entry name" value="Concanavalin A-like lectins/glucanases"/>
    <property type="match status" value="1"/>
</dbReference>
<proteinExistence type="inferred from homology"/>
<reference evidence="5 6" key="1">
    <citation type="submission" date="2020-07" db="EMBL/GenBank/DDBJ databases">
        <title>Comparative genomics of pyrophilous fungi reveals a link between fire events and developmental genes.</title>
        <authorList>
            <consortium name="DOE Joint Genome Institute"/>
            <person name="Steindorff A.S."/>
            <person name="Carver A."/>
            <person name="Calhoun S."/>
            <person name="Stillman K."/>
            <person name="Liu H."/>
            <person name="Lipzen A."/>
            <person name="Pangilinan J."/>
            <person name="Labutti K."/>
            <person name="Bruns T.D."/>
            <person name="Grigoriev I.V."/>
        </authorList>
    </citation>
    <scope>NUCLEOTIDE SEQUENCE [LARGE SCALE GENOMIC DNA]</scope>
    <source>
        <strain evidence="5 6">CBS 144469</strain>
    </source>
</reference>
<dbReference type="Pfam" id="PF00722">
    <property type="entry name" value="Glyco_hydro_16"/>
    <property type="match status" value="1"/>
</dbReference>
<evidence type="ECO:0000256" key="3">
    <source>
        <dbReference type="SAM" id="Phobius"/>
    </source>
</evidence>
<dbReference type="InterPro" id="IPR050546">
    <property type="entry name" value="Glycosyl_Hydrlase_16"/>
</dbReference>
<dbReference type="OrthoDB" id="4781at2759"/>
<accession>A0A8H6I7R8</accession>
<name>A0A8H6I7R8_9AGAR</name>
<feature type="domain" description="GH16" evidence="4">
    <location>
        <begin position="210"/>
        <end position="556"/>
    </location>
</feature>
<dbReference type="AlphaFoldDB" id="A0A8H6I7R8"/>
<feature type="compositionally biased region" description="Low complexity" evidence="2">
    <location>
        <begin position="81"/>
        <end position="107"/>
    </location>
</feature>
<organism evidence="5 6">
    <name type="scientific">Ephemerocybe angulata</name>
    <dbReference type="NCBI Taxonomy" id="980116"/>
    <lineage>
        <taxon>Eukaryota</taxon>
        <taxon>Fungi</taxon>
        <taxon>Dikarya</taxon>
        <taxon>Basidiomycota</taxon>
        <taxon>Agaricomycotina</taxon>
        <taxon>Agaricomycetes</taxon>
        <taxon>Agaricomycetidae</taxon>
        <taxon>Agaricales</taxon>
        <taxon>Agaricineae</taxon>
        <taxon>Psathyrellaceae</taxon>
        <taxon>Ephemerocybe</taxon>
    </lineage>
</organism>
<feature type="region of interest" description="Disordered" evidence="2">
    <location>
        <begin position="135"/>
        <end position="176"/>
    </location>
</feature>
<evidence type="ECO:0000259" key="4">
    <source>
        <dbReference type="PROSITE" id="PS51762"/>
    </source>
</evidence>
<feature type="compositionally biased region" description="Polar residues" evidence="2">
    <location>
        <begin position="165"/>
        <end position="176"/>
    </location>
</feature>
<feature type="region of interest" description="Disordered" evidence="2">
    <location>
        <begin position="1"/>
        <end position="107"/>
    </location>
</feature>
<dbReference type="InterPro" id="IPR013320">
    <property type="entry name" value="ConA-like_dom_sf"/>
</dbReference>
<gene>
    <name evidence="5" type="ORF">DFP72DRAFT_805239</name>
</gene>
<dbReference type="GO" id="GO:0005975">
    <property type="term" value="P:carbohydrate metabolic process"/>
    <property type="evidence" value="ECO:0007669"/>
    <property type="project" value="InterPro"/>
</dbReference>
<dbReference type="Gene3D" id="2.60.120.200">
    <property type="match status" value="1"/>
</dbReference>
<keyword evidence="3" id="KW-1133">Transmembrane helix</keyword>
<feature type="transmembrane region" description="Helical" evidence="3">
    <location>
        <begin position="190"/>
        <end position="212"/>
    </location>
</feature>
<keyword evidence="6" id="KW-1185">Reference proteome</keyword>
<dbReference type="GO" id="GO:0004553">
    <property type="term" value="F:hydrolase activity, hydrolyzing O-glycosyl compounds"/>
    <property type="evidence" value="ECO:0007669"/>
    <property type="project" value="InterPro"/>
</dbReference>
<protein>
    <submittedName>
        <fullName evidence="5">Glucan 1,3-beta-glucosidase</fullName>
    </submittedName>
</protein>
<evidence type="ECO:0000313" key="6">
    <source>
        <dbReference type="Proteomes" id="UP000521943"/>
    </source>
</evidence>
<evidence type="ECO:0000256" key="1">
    <source>
        <dbReference type="ARBA" id="ARBA00006865"/>
    </source>
</evidence>
<keyword evidence="3" id="KW-0812">Transmembrane</keyword>
<feature type="compositionally biased region" description="Low complexity" evidence="2">
    <location>
        <begin position="149"/>
        <end position="158"/>
    </location>
</feature>
<sequence>MPPFYLAEDAPHRRRATSGDDAAARPPPSAFAFPFQSHAGNPDPGMRIPGQPRRTSLESLAASYYERTDLDLPPPNAPFMGTAAAAPGSPATSSDSLPPSPSSTSLYKSSAGAAAALPRVSSTHSFRAPFLAPPSRPTSSLWSPPPPQAGAAPGTPVGKAPHPSTRLTAPLTQSEKPWTAKRQPYTYRSYLLTLACIFLGAAGAAALCFFGYTSVPLLDESRLCSVLDESFSGGALDSNVWNTEIQLGGFGNGEFQITTDDPDNLFLANEQLYLHPSLTSDKVPNILDGNSYTVPRCTLAQTNKTACTATSNAQLGRVINPVMSARINTQGKKSIKYGKVSVRAKLPRGDWLWPAIWMLPEDTQKYGKWPMSGEIDILEARGNAPTYPHQGSNYVRSSLNYGPLPSLYRQLYGWQSQKRSSYDKGFHTYTLEWTERFIRMYVDKRITATLELDHLDTKGKNSKSGGFWSRGKFPKTAQNGSTEVVVENIWEKAGGGHNAPFDQPFYLIINLAAGGTSGWFPDDEGGKPWYDTSNTAMRDFTRDQDNWSKTWPESRDDRAFRMCVSFPSCFVSFLLRILPASYPSFHLAMSVPHRNPSIATLSIS</sequence>
<evidence type="ECO:0000313" key="5">
    <source>
        <dbReference type="EMBL" id="KAF6760406.1"/>
    </source>
</evidence>
<comment type="similarity">
    <text evidence="1">Belongs to the glycosyl hydrolase 16 family.</text>
</comment>
<dbReference type="PANTHER" id="PTHR10963:SF55">
    <property type="entry name" value="GLYCOSIDE HYDROLASE FAMILY 16 PROTEIN"/>
    <property type="match status" value="1"/>
</dbReference>
<dbReference type="PROSITE" id="PS51762">
    <property type="entry name" value="GH16_2"/>
    <property type="match status" value="1"/>
</dbReference>
<keyword evidence="3" id="KW-0472">Membrane</keyword>